<comment type="caution">
    <text evidence="4">The sequence shown here is derived from an EMBL/GenBank/DDBJ whole genome shotgun (WGS) entry which is preliminary data.</text>
</comment>
<protein>
    <submittedName>
        <fullName evidence="4">Alpha/beta hydrolase fold domain-containing protein</fullName>
    </submittedName>
</protein>
<dbReference type="PANTHER" id="PTHR48081:SF8">
    <property type="entry name" value="ALPHA_BETA HYDROLASE FOLD-3 DOMAIN-CONTAINING PROTEIN-RELATED"/>
    <property type="match status" value="1"/>
</dbReference>
<dbReference type="Pfam" id="PF07859">
    <property type="entry name" value="Abhydrolase_3"/>
    <property type="match status" value="1"/>
</dbReference>
<proteinExistence type="predicted"/>
<feature type="compositionally biased region" description="Polar residues" evidence="2">
    <location>
        <begin position="16"/>
        <end position="36"/>
    </location>
</feature>
<evidence type="ECO:0000256" key="1">
    <source>
        <dbReference type="ARBA" id="ARBA00022801"/>
    </source>
</evidence>
<keyword evidence="5" id="KW-1185">Reference proteome</keyword>
<dbReference type="PANTHER" id="PTHR48081">
    <property type="entry name" value="AB HYDROLASE SUPERFAMILY PROTEIN C4A8.06C"/>
    <property type="match status" value="1"/>
</dbReference>
<dbReference type="Proteomes" id="UP000476030">
    <property type="component" value="Unassembled WGS sequence"/>
</dbReference>
<feature type="domain" description="Alpha/beta hydrolase fold-3" evidence="3">
    <location>
        <begin position="77"/>
        <end position="280"/>
    </location>
</feature>
<evidence type="ECO:0000259" key="3">
    <source>
        <dbReference type="Pfam" id="PF07859"/>
    </source>
</evidence>
<dbReference type="SUPFAM" id="SSF53474">
    <property type="entry name" value="alpha/beta-Hydrolases"/>
    <property type="match status" value="1"/>
</dbReference>
<dbReference type="EMBL" id="WTUW01000002">
    <property type="protein sequence ID" value="MZR30689.1"/>
    <property type="molecule type" value="Genomic_DNA"/>
</dbReference>
<keyword evidence="1 4" id="KW-0378">Hydrolase</keyword>
<dbReference type="RefSeq" id="WP_161315248.1">
    <property type="nucleotide sequence ID" value="NZ_WTUW01000002.1"/>
</dbReference>
<dbReference type="InterPro" id="IPR013094">
    <property type="entry name" value="AB_hydrolase_3"/>
</dbReference>
<dbReference type="AlphaFoldDB" id="A0A6L8W7R5"/>
<accession>A0A6L8W7R5</accession>
<organism evidence="4 5">
    <name type="scientific">Sneathiella litorea</name>
    <dbReference type="NCBI Taxonomy" id="2606216"/>
    <lineage>
        <taxon>Bacteria</taxon>
        <taxon>Pseudomonadati</taxon>
        <taxon>Pseudomonadota</taxon>
        <taxon>Alphaproteobacteria</taxon>
        <taxon>Sneathiellales</taxon>
        <taxon>Sneathiellaceae</taxon>
        <taxon>Sneathiella</taxon>
    </lineage>
</organism>
<sequence>MALDNIIRKMIEDASASSRPGFSHGSPQDARNTLTAGRSVLGRGPEIREVRDLRIPTRSGNIQARNYVPSAKPLGQLVYFHGGGWVLGGLDDFDHFARALAARSNVAVLMVDYRLAPEAPFPNAVEDCIDALSWVFERTTDLSSMAGTLPVLVGGDSAGGNLAIVANLETNFEVTGQLLLYPVVDCNFETWSYIEYGNGLPLTKRDMEWFFEHYAPRDQWSDPRISPVHHNNLNRSPRSVVFAAEYDVLRDDSVNYVKSLEALGVNVVLHEIKGLPHGFVRLFNLVPACDAALDLIAVELKKLLD</sequence>
<feature type="region of interest" description="Disordered" evidence="2">
    <location>
        <begin position="16"/>
        <end position="38"/>
    </location>
</feature>
<gene>
    <name evidence="4" type="ORF">GQE98_08580</name>
</gene>
<dbReference type="Gene3D" id="3.40.50.1820">
    <property type="entry name" value="alpha/beta hydrolase"/>
    <property type="match status" value="1"/>
</dbReference>
<dbReference type="InterPro" id="IPR029058">
    <property type="entry name" value="AB_hydrolase_fold"/>
</dbReference>
<name>A0A6L8W7R5_9PROT</name>
<evidence type="ECO:0000256" key="2">
    <source>
        <dbReference type="SAM" id="MobiDB-lite"/>
    </source>
</evidence>
<dbReference type="GO" id="GO:0016787">
    <property type="term" value="F:hydrolase activity"/>
    <property type="evidence" value="ECO:0007669"/>
    <property type="project" value="UniProtKB-KW"/>
</dbReference>
<reference evidence="4 5" key="1">
    <citation type="submission" date="2019-12" db="EMBL/GenBank/DDBJ databases">
        <title>Snethiella sp. nov. sp. isolated from sea sand.</title>
        <authorList>
            <person name="Kim J."/>
            <person name="Jeong S.E."/>
            <person name="Jung H.S."/>
            <person name="Jeon C.O."/>
        </authorList>
    </citation>
    <scope>NUCLEOTIDE SEQUENCE [LARGE SCALE GENOMIC DNA]</scope>
    <source>
        <strain evidence="4 5">DP05</strain>
    </source>
</reference>
<evidence type="ECO:0000313" key="4">
    <source>
        <dbReference type="EMBL" id="MZR30689.1"/>
    </source>
</evidence>
<dbReference type="InterPro" id="IPR050300">
    <property type="entry name" value="GDXG_lipolytic_enzyme"/>
</dbReference>
<evidence type="ECO:0000313" key="5">
    <source>
        <dbReference type="Proteomes" id="UP000476030"/>
    </source>
</evidence>